<dbReference type="NCBIfam" id="TIGR02532">
    <property type="entry name" value="IV_pilin_GFxxxE"/>
    <property type="match status" value="1"/>
</dbReference>
<dbReference type="InterPro" id="IPR012902">
    <property type="entry name" value="N_methyl_site"/>
</dbReference>
<protein>
    <submittedName>
        <fullName evidence="2">Prepilin-type N-terminal cleavage/methylation domain-containing protein</fullName>
    </submittedName>
</protein>
<dbReference type="GO" id="GO:0005975">
    <property type="term" value="P:carbohydrate metabolic process"/>
    <property type="evidence" value="ECO:0007669"/>
    <property type="project" value="UniProtKB-ARBA"/>
</dbReference>
<name>A0A4Q7ZEP7_9ACTN</name>
<evidence type="ECO:0000313" key="2">
    <source>
        <dbReference type="EMBL" id="RZU49148.1"/>
    </source>
</evidence>
<dbReference type="GO" id="GO:0005509">
    <property type="term" value="F:calcium ion binding"/>
    <property type="evidence" value="ECO:0007669"/>
    <property type="project" value="InterPro"/>
</dbReference>
<dbReference type="InterPro" id="IPR013783">
    <property type="entry name" value="Ig-like_fold"/>
</dbReference>
<dbReference type="Gene3D" id="2.60.40.10">
    <property type="entry name" value="Immunoglobulins"/>
    <property type="match status" value="4"/>
</dbReference>
<keyword evidence="1" id="KW-0472">Membrane</keyword>
<keyword evidence="1" id="KW-1133">Transmembrane helix</keyword>
<dbReference type="AlphaFoldDB" id="A0A4Q7ZEP7"/>
<keyword evidence="3" id="KW-1185">Reference proteome</keyword>
<accession>A0A4Q7ZEP7</accession>
<reference evidence="2 3" key="1">
    <citation type="submission" date="2019-02" db="EMBL/GenBank/DDBJ databases">
        <title>Sequencing the genomes of 1000 actinobacteria strains.</title>
        <authorList>
            <person name="Klenk H.-P."/>
        </authorList>
    </citation>
    <scope>NUCLEOTIDE SEQUENCE [LARGE SCALE GENOMIC DNA]</scope>
    <source>
        <strain evidence="2 3">DSM 45162</strain>
    </source>
</reference>
<dbReference type="Pfam" id="PF05345">
    <property type="entry name" value="He_PIG"/>
    <property type="match status" value="3"/>
</dbReference>
<feature type="transmembrane region" description="Helical" evidence="1">
    <location>
        <begin position="34"/>
        <end position="56"/>
    </location>
</feature>
<evidence type="ECO:0000256" key="1">
    <source>
        <dbReference type="SAM" id="Phobius"/>
    </source>
</evidence>
<gene>
    <name evidence="2" type="ORF">EV385_0884</name>
</gene>
<dbReference type="SUPFAM" id="SSF49313">
    <property type="entry name" value="Cadherin-like"/>
    <property type="match status" value="2"/>
</dbReference>
<keyword evidence="1" id="KW-0812">Transmembrane</keyword>
<dbReference type="RefSeq" id="WP_130508276.1">
    <property type="nucleotide sequence ID" value="NZ_SHKY01000001.1"/>
</dbReference>
<evidence type="ECO:0000313" key="3">
    <source>
        <dbReference type="Proteomes" id="UP000292564"/>
    </source>
</evidence>
<dbReference type="Proteomes" id="UP000292564">
    <property type="component" value="Unassembled WGS sequence"/>
</dbReference>
<comment type="caution">
    <text evidence="2">The sequence shown here is derived from an EMBL/GenBank/DDBJ whole genome shotgun (WGS) entry which is preliminary data.</text>
</comment>
<dbReference type="Pfam" id="PF07963">
    <property type="entry name" value="N_methyl"/>
    <property type="match status" value="1"/>
</dbReference>
<dbReference type="OrthoDB" id="3373017at2"/>
<proteinExistence type="predicted"/>
<organism evidence="2 3">
    <name type="scientific">Krasilnikovia cinnamomea</name>
    <dbReference type="NCBI Taxonomy" id="349313"/>
    <lineage>
        <taxon>Bacteria</taxon>
        <taxon>Bacillati</taxon>
        <taxon>Actinomycetota</taxon>
        <taxon>Actinomycetes</taxon>
        <taxon>Micromonosporales</taxon>
        <taxon>Micromonosporaceae</taxon>
        <taxon>Krasilnikovia</taxon>
    </lineage>
</organism>
<sequence>MRTAAACRAACSPQRARRRVGPRSAHGHDDGFTLVEVLVSLAVIGTVMTALAPFLIRSLAVVADQRNREVAVQLAGDAIERARALTGTTALAGRSEAATNAQWITAPAAVRPYLRTMSPAWDTSKQIDPSAGVDAGLPTSAVEVPVNGLSYSQNWYLGTCRQQFGSGGPCDDPAGPDPEPARPDVPFLRVVATVTWPDGSCPDRSCTYVTTTLISAAPDPVFNLDRPAPKVDDPGPQTGYAKIATPGLQLTSTGGTLPLVWTVTGLPPGLTAAESGMITGTPDDPGANVVYTVTATVKDRRGRTDSASFPWTVWAAPVLMSPGDQSTHTGSPTWLAMGLTHAVDPVAWTATGLPAGLSIDQAGVISGTPTATSRTVSRVTVTATDKPGRSSQVSFNWTVVTLAVPAMATRTDRIRDSVNFSAPAPTGGVGPYTYRIEGVPGEARDISIDPATGVISGRVAYANRFFTTVYVKDANGDEVSTTFLWNVGASQPNDLVITAPDPATPDQTGTVGRAVSLNTDLTGGSSSDVTWSAVGLPPGLSIRARGSQGGVITGTPTTAGTFRVTLKVVDSTNKYALVVFDWTVLP</sequence>
<dbReference type="EMBL" id="SHKY01000001">
    <property type="protein sequence ID" value="RZU49148.1"/>
    <property type="molecule type" value="Genomic_DNA"/>
</dbReference>
<dbReference type="GO" id="GO:0016020">
    <property type="term" value="C:membrane"/>
    <property type="evidence" value="ECO:0007669"/>
    <property type="project" value="InterPro"/>
</dbReference>
<dbReference type="InterPro" id="IPR015919">
    <property type="entry name" value="Cadherin-like_sf"/>
</dbReference>